<dbReference type="Gene3D" id="3.40.50.150">
    <property type="entry name" value="Vaccinia Virus protein VP39"/>
    <property type="match status" value="2"/>
</dbReference>
<reference evidence="7 8" key="1">
    <citation type="submission" date="2023-05" db="EMBL/GenBank/DDBJ databases">
        <title>A 100% complete, gapless, phased diploid assembly of the Scenedesmus obliquus UTEX 3031 genome.</title>
        <authorList>
            <person name="Biondi T.C."/>
            <person name="Hanschen E.R."/>
            <person name="Kwon T."/>
            <person name="Eng W."/>
            <person name="Kruse C.P.S."/>
            <person name="Koehler S.I."/>
            <person name="Kunde Y."/>
            <person name="Gleasner C.D."/>
            <person name="You Mak K.T."/>
            <person name="Polle J."/>
            <person name="Hovde B.T."/>
            <person name="Starkenburg S.R."/>
        </authorList>
    </citation>
    <scope>NUCLEOTIDE SEQUENCE [LARGE SCALE GENOMIC DNA]</scope>
    <source>
        <strain evidence="7 8">DOE0152z</strain>
    </source>
</reference>
<evidence type="ECO:0000256" key="3">
    <source>
        <dbReference type="ARBA" id="ARBA00022679"/>
    </source>
</evidence>
<dbReference type="PANTHER" id="PTHR10629">
    <property type="entry name" value="CYTOSINE-SPECIFIC METHYLTRANSFERASE"/>
    <property type="match status" value="1"/>
</dbReference>
<feature type="compositionally biased region" description="Acidic residues" evidence="6">
    <location>
        <begin position="1116"/>
        <end position="1127"/>
    </location>
</feature>
<dbReference type="EMBL" id="CP126219">
    <property type="protein sequence ID" value="WIA20555.1"/>
    <property type="molecule type" value="Genomic_DNA"/>
</dbReference>
<keyword evidence="8" id="KW-1185">Reference proteome</keyword>
<feature type="compositionally biased region" description="Low complexity" evidence="6">
    <location>
        <begin position="29"/>
        <end position="64"/>
    </location>
</feature>
<keyword evidence="2" id="KW-0489">Methyltransferase</keyword>
<feature type="region of interest" description="Disordered" evidence="6">
    <location>
        <begin position="1227"/>
        <end position="1246"/>
    </location>
</feature>
<feature type="region of interest" description="Disordered" evidence="6">
    <location>
        <begin position="1067"/>
        <end position="1127"/>
    </location>
</feature>
<proteinExistence type="predicted"/>
<dbReference type="InterPro" id="IPR001525">
    <property type="entry name" value="C5_MeTfrase"/>
</dbReference>
<dbReference type="Gene3D" id="2.30.30.490">
    <property type="match status" value="1"/>
</dbReference>
<dbReference type="InterPro" id="IPR029063">
    <property type="entry name" value="SAM-dependent_MTases_sf"/>
</dbReference>
<evidence type="ECO:0000313" key="8">
    <source>
        <dbReference type="Proteomes" id="UP001244341"/>
    </source>
</evidence>
<evidence type="ECO:0000256" key="1">
    <source>
        <dbReference type="ARBA" id="ARBA00011975"/>
    </source>
</evidence>
<dbReference type="InterPro" id="IPR043151">
    <property type="entry name" value="BAH_sf"/>
</dbReference>
<sequence>MGKRSVLASDSAPKRGKHAAASSPQDVPRSASDQQARRQAAGAATGERAPAAAAAAAAAAAPSSEQVLAEFDPVKWAQAESMPESLQQQFKQRLGEALKPSEDGCWSFVGPPMPKDAVLTHYRCDAPSGDNKRDGRRWPGVFHLDSKDLTSLETAQDEVPLFHFEGLLMHDKDAGERWEVTLGDCVIIPERKKQGSSTVVEEMVGRVTDIFVTVKGERYVRVHWMYRAVDTPLAAGPKESNGTKKEQGEQHVAQLPIGDCLVHPRMLRVCGSDEDNQRYNTHYKLAEIDRKTRVVHIKPGYKHPTEDPSFEGEFDDQQDWFYNSYTHTDHFMFADCFEDYTLFGPHYKQLWQAKGVAGIRALLPRLKIPASLMRGLSGKKLVLVQLGEGKRVLYVLELFCGGGGLAYLAQFNGKVAIKHGWANDINNSASATYTCNHPEAFMSCVGLEELTQLCMKWGLEVVRYCGSGWMQIPELQQLRSGGPQRKFARTHIPQGVGVWGTTMGKAGTSSDGHTAAAARGEKAVREYRAQQGLPPPVFGAAEDEQQQQQQPDFEVICKRLPKISPADSSDAPSVGDFMPRLTELEEEEDGGAAAAAAGSSAAAARAKAKKDKEKQRMQEAYEQARQQQQQCIDECVAFNKQHGRGKVLEVRDVRIKDCAVRVKQGSSRNQIEEGLTDWECWLEYEVRRERTGASSSSSSSDDSSEWAWEHQALLWRPDGVAPMQRFMLAMLADKQIPMPGDVGVLTGGPPCQRFRLAMLADKQISMPGDVGVLTGGLPCQRFMLAMLADKQIPMPGNVGELTGGPPCQNVSGLNRHAKQQEILNDPKNRLVTAYMKLIGYLQPSFIFMEQVCDVWRKENATYARYAMTLMVGSGYQAHAAICVAGEYGVPQGRMRAMFWGAASGKEQLPPFPAPTHRCLPFNQDFPLSGAACRAEFPKGEAGLHPWTLMGDVLTDLPAVSNYEEGDRQHYASDPQSGDRQHYASDPQSVAQAWLRRTPPGYSRSLPERCIYAGAAMEPWQQMQQRAPEMLAQSESEDKLAMTLAVGARLLCKGKGSISLADLTGPSAAAAAAGPSDGAGSSSAAAAAGAKQQGKQPSAGKKGAGKKGAAAAADEVAASDEGGDAADDEDTAELAAEMQGGSHFATQTWLKHLNSIEDPIARQILHLQRAAELHNTQYVRGQQKLHMDAAAAQVDAAAPLRDHRPLMCNEDDYRRMCAVPKEKGANFRDMPGVVTHPGAAGSKSGRGTCCSGSWHAEQRTVDSAANKALLAANLAAWRALSEEERGKKDDMAFLFRGVEMECGCPGGGMPPKPPKGFQGSDGNHKSFRVDSYGSTANGAWRGSKLEGCSSVTYFTNTGDLVCPRWCVTYKGGASNGRHGCFGRMWWDQIQPTVVTRAEPHNLELVHPTQDRVLSIRENARCQVRRQ</sequence>
<feature type="compositionally biased region" description="Basic and acidic residues" evidence="6">
    <location>
        <begin position="965"/>
        <end position="982"/>
    </location>
</feature>
<feature type="region of interest" description="Disordered" evidence="6">
    <location>
        <begin position="965"/>
        <end position="987"/>
    </location>
</feature>
<dbReference type="Gene3D" id="3.90.120.10">
    <property type="entry name" value="DNA Methylase, subunit A, domain 2"/>
    <property type="match status" value="2"/>
</dbReference>
<dbReference type="Pfam" id="PF00145">
    <property type="entry name" value="DNA_methylase"/>
    <property type="match status" value="1"/>
</dbReference>
<name>A0ABY8UHE9_TETOB</name>
<keyword evidence="5" id="KW-0175">Coiled coil</keyword>
<evidence type="ECO:0000256" key="6">
    <source>
        <dbReference type="SAM" id="MobiDB-lite"/>
    </source>
</evidence>
<dbReference type="PANTHER" id="PTHR10629:SF50">
    <property type="entry name" value="DNA (CYTOSINE-5)-METHYLTRANSFERASE CMT3"/>
    <property type="match status" value="1"/>
</dbReference>
<evidence type="ECO:0000256" key="5">
    <source>
        <dbReference type="SAM" id="Coils"/>
    </source>
</evidence>
<dbReference type="SUPFAM" id="SSF53335">
    <property type="entry name" value="S-adenosyl-L-methionine-dependent methyltransferases"/>
    <property type="match status" value="3"/>
</dbReference>
<evidence type="ECO:0000313" key="7">
    <source>
        <dbReference type="EMBL" id="WIA20555.1"/>
    </source>
</evidence>
<feature type="coiled-coil region" evidence="5">
    <location>
        <begin position="603"/>
        <end position="634"/>
    </location>
</feature>
<feature type="compositionally biased region" description="Low complexity" evidence="6">
    <location>
        <begin position="1067"/>
        <end position="1115"/>
    </location>
</feature>
<evidence type="ECO:0000256" key="4">
    <source>
        <dbReference type="ARBA" id="ARBA00022691"/>
    </source>
</evidence>
<dbReference type="InterPro" id="IPR050390">
    <property type="entry name" value="C5-Methyltransferase"/>
</dbReference>
<organism evidence="7 8">
    <name type="scientific">Tetradesmus obliquus</name>
    <name type="common">Green alga</name>
    <name type="synonym">Acutodesmus obliquus</name>
    <dbReference type="NCBI Taxonomy" id="3088"/>
    <lineage>
        <taxon>Eukaryota</taxon>
        <taxon>Viridiplantae</taxon>
        <taxon>Chlorophyta</taxon>
        <taxon>core chlorophytes</taxon>
        <taxon>Chlorophyceae</taxon>
        <taxon>CS clade</taxon>
        <taxon>Sphaeropleales</taxon>
        <taxon>Scenedesmaceae</taxon>
        <taxon>Tetradesmus</taxon>
    </lineage>
</organism>
<gene>
    <name evidence="7" type="ORF">OEZ85_004945</name>
</gene>
<evidence type="ECO:0000256" key="2">
    <source>
        <dbReference type="ARBA" id="ARBA00022603"/>
    </source>
</evidence>
<dbReference type="EC" id="2.1.1.37" evidence="1"/>
<accession>A0ABY8UHE9</accession>
<protein>
    <recommendedName>
        <fullName evidence="1">DNA (cytosine-5-)-methyltransferase</fullName>
        <ecNumber evidence="1">2.1.1.37</ecNumber>
    </recommendedName>
</protein>
<dbReference type="Proteomes" id="UP001244341">
    <property type="component" value="Chromosome 12b"/>
</dbReference>
<keyword evidence="3" id="KW-0808">Transferase</keyword>
<feature type="region of interest" description="Disordered" evidence="6">
    <location>
        <begin position="1"/>
        <end position="64"/>
    </location>
</feature>
<keyword evidence="4" id="KW-0949">S-adenosyl-L-methionine</keyword>